<keyword evidence="1" id="KW-0812">Transmembrane</keyword>
<dbReference type="PANTHER" id="PTHR31451:SF59">
    <property type="entry name" value="MANNAN ENDO-1,4-BETA-MANNOSIDASE"/>
    <property type="match status" value="1"/>
</dbReference>
<organism evidence="2 3">
    <name type="scientific">Canna indica</name>
    <name type="common">Indian-shot</name>
    <dbReference type="NCBI Taxonomy" id="4628"/>
    <lineage>
        <taxon>Eukaryota</taxon>
        <taxon>Viridiplantae</taxon>
        <taxon>Streptophyta</taxon>
        <taxon>Embryophyta</taxon>
        <taxon>Tracheophyta</taxon>
        <taxon>Spermatophyta</taxon>
        <taxon>Magnoliopsida</taxon>
        <taxon>Liliopsida</taxon>
        <taxon>Zingiberales</taxon>
        <taxon>Cannaceae</taxon>
        <taxon>Canna</taxon>
    </lineage>
</organism>
<dbReference type="InterPro" id="IPR017853">
    <property type="entry name" value="GH"/>
</dbReference>
<proteinExistence type="predicted"/>
<dbReference type="Proteomes" id="UP001327560">
    <property type="component" value="Chromosome 1"/>
</dbReference>
<dbReference type="PANTHER" id="PTHR31451">
    <property type="match status" value="1"/>
</dbReference>
<keyword evidence="1" id="KW-0472">Membrane</keyword>
<evidence type="ECO:0000256" key="1">
    <source>
        <dbReference type="SAM" id="Phobius"/>
    </source>
</evidence>
<reference evidence="2 3" key="1">
    <citation type="submission" date="2023-10" db="EMBL/GenBank/DDBJ databases">
        <title>Chromosome-scale genome assembly provides insights into flower coloration mechanisms of Canna indica.</title>
        <authorList>
            <person name="Li C."/>
        </authorList>
    </citation>
    <scope>NUCLEOTIDE SEQUENCE [LARGE SCALE GENOMIC DNA]</scope>
    <source>
        <tissue evidence="2">Flower</tissue>
    </source>
</reference>
<keyword evidence="3" id="KW-1185">Reference proteome</keyword>
<dbReference type="Gene3D" id="3.20.20.80">
    <property type="entry name" value="Glycosidases"/>
    <property type="match status" value="1"/>
</dbReference>
<gene>
    <name evidence="2" type="ORF">Cni_G01481</name>
</gene>
<dbReference type="GO" id="GO:0016985">
    <property type="term" value="F:mannan endo-1,4-beta-mannosidase activity"/>
    <property type="evidence" value="ECO:0007669"/>
    <property type="project" value="UniProtKB-EC"/>
</dbReference>
<evidence type="ECO:0000313" key="2">
    <source>
        <dbReference type="EMBL" id="WOK92789.1"/>
    </source>
</evidence>
<sequence>MTPLNLQSFPHSSLYKHSSKLHLSHSKQQHLVFFNKMAKLAYAICFILAALTLLSIFVPGCKSTSSFVGRRGTQFVLDGSPFLFNGFNAYWMIHVAVDPAQRGKVAVVLRQAAAATLIVGQTWAFNNGGDQAL</sequence>
<dbReference type="EMBL" id="CP136890">
    <property type="protein sequence ID" value="WOK92789.1"/>
    <property type="molecule type" value="Genomic_DNA"/>
</dbReference>
<dbReference type="InterPro" id="IPR045053">
    <property type="entry name" value="MAN-like"/>
</dbReference>
<name>A0AAQ3JPL2_9LILI</name>
<feature type="transmembrane region" description="Helical" evidence="1">
    <location>
        <begin position="40"/>
        <end position="61"/>
    </location>
</feature>
<dbReference type="SUPFAM" id="SSF51445">
    <property type="entry name" value="(Trans)glycosidases"/>
    <property type="match status" value="1"/>
</dbReference>
<protein>
    <submittedName>
        <fullName evidence="2">Mannan endo-1,4-beta-mannosidase 5-like</fullName>
    </submittedName>
</protein>
<dbReference type="AlphaFoldDB" id="A0AAQ3JPL2"/>
<keyword evidence="1" id="KW-1133">Transmembrane helix</keyword>
<evidence type="ECO:0000313" key="3">
    <source>
        <dbReference type="Proteomes" id="UP001327560"/>
    </source>
</evidence>
<accession>A0AAQ3JPL2</accession>